<accession>A0A097ZPH2</accession>
<evidence type="ECO:0000313" key="2">
    <source>
        <dbReference type="EMBL" id="BAP81897.1"/>
    </source>
</evidence>
<reference evidence="2 3" key="1">
    <citation type="submission" date="2014-04" db="EMBL/GenBank/DDBJ databases">
        <title>Complete genome sequence of a filamentous bacteriophage RS611 that is infectious to phytopathogen Ralstonia solanacearum.</title>
        <authorList>
            <person name="Van T.T.B."/>
            <person name="Yoshida S."/>
            <person name="Miki K."/>
            <person name="Kondo A."/>
            <person name="Kamei K."/>
        </authorList>
    </citation>
    <scope>NUCLEOTIDE SEQUENCE [LARGE SCALE GENOMIC DNA]</scope>
</reference>
<keyword evidence="1" id="KW-0472">Membrane</keyword>
<dbReference type="RefSeq" id="YP_010083997.1">
    <property type="nucleotide sequence ID" value="NC_055054.1"/>
</dbReference>
<proteinExistence type="predicted"/>
<sequence length="111" mass="11463">MAADGALVGARCFADVGMATDAYYSAVAPSQTPGAVTYLSEFVKTTGGWVLRRYQVGSDGSVGTLTDASLPSLSFPACDPQESFKDGMTMGWGVVAAMVAAWALVVMKKGL</sequence>
<dbReference type="GeneID" id="65073024"/>
<dbReference type="KEGG" id="vg:65073024"/>
<dbReference type="EMBL" id="AB931172">
    <property type="protein sequence ID" value="BAP81897.1"/>
    <property type="molecule type" value="Genomic_DNA"/>
</dbReference>
<dbReference type="Proteomes" id="UP000030048">
    <property type="component" value="Segment"/>
</dbReference>
<organism evidence="2 3">
    <name type="scientific">Ralstonia phage RS611</name>
    <dbReference type="NCBI Taxonomy" id="1497850"/>
    <lineage>
        <taxon>Viruses</taxon>
        <taxon>Monodnaviria</taxon>
        <taxon>Loebvirae</taxon>
        <taxon>Hofneiviricota</taxon>
        <taxon>Faserviricetes</taxon>
        <taxon>Tubulavirales</taxon>
        <taxon>Inoviridae</taxon>
        <taxon>Restivirus</taxon>
        <taxon>Restivirus RSS1</taxon>
    </lineage>
</organism>
<name>A0A097ZPH2_9VIRU</name>
<keyword evidence="1" id="KW-0812">Transmembrane</keyword>
<evidence type="ECO:0000256" key="1">
    <source>
        <dbReference type="SAM" id="Phobius"/>
    </source>
</evidence>
<evidence type="ECO:0000313" key="3">
    <source>
        <dbReference type="Proteomes" id="UP000030048"/>
    </source>
</evidence>
<protein>
    <submittedName>
        <fullName evidence="2">Uncharacterized protein</fullName>
    </submittedName>
</protein>
<keyword evidence="1" id="KW-1133">Transmembrane helix</keyword>
<feature type="transmembrane region" description="Helical" evidence="1">
    <location>
        <begin position="89"/>
        <end position="107"/>
    </location>
</feature>